<dbReference type="PIRSF" id="PIRSF017082">
    <property type="entry name" value="YflP"/>
    <property type="match status" value="1"/>
</dbReference>
<sequence>MVHGLRALLVAAAVAAAPAHADTTFNRPLTLIVPFAAGGGGDTLARMVADPLGRELGQTIVVENRPGAGGNIGSAMGARATPDGYTLTYGTNGTQAMNHWLYKSPGYTPQDFEPVSRFTTIAAALVVKGDDERFKTLQQLLAYAKQNPGELTCGSAGNGTTSHLACELLKQMTGVDIRHIPYKGGAAAMTDLLGGRISLLIDVMPNVAGQVGAGKLRALAVTTPERAASHPDVPTIGESGVSGYEFFAWDGLYAPKGTPPAVLDTLNAAVQRALQRPEVRQALEARGATPAATSRKEFAEFGAVEYERLGKVVQSAGAAVD</sequence>
<evidence type="ECO:0000256" key="2">
    <source>
        <dbReference type="SAM" id="SignalP"/>
    </source>
</evidence>
<keyword evidence="2" id="KW-0732">Signal</keyword>
<dbReference type="EMBL" id="NEVK01000006">
    <property type="protein sequence ID" value="OZI18158.1"/>
    <property type="molecule type" value="Genomic_DNA"/>
</dbReference>
<organism evidence="3 4">
    <name type="scientific">Bordetella genomosp. 7</name>
    <dbReference type="NCBI Taxonomy" id="1416805"/>
    <lineage>
        <taxon>Bacteria</taxon>
        <taxon>Pseudomonadati</taxon>
        <taxon>Pseudomonadota</taxon>
        <taxon>Betaproteobacteria</taxon>
        <taxon>Burkholderiales</taxon>
        <taxon>Alcaligenaceae</taxon>
        <taxon>Bordetella</taxon>
    </lineage>
</organism>
<comment type="similarity">
    <text evidence="1">Belongs to the UPF0065 (bug) family.</text>
</comment>
<reference evidence="4" key="1">
    <citation type="submission" date="2017-05" db="EMBL/GenBank/DDBJ databases">
        <title>Complete and WGS of Bordetella genogroups.</title>
        <authorList>
            <person name="Spilker T."/>
            <person name="Lipuma J."/>
        </authorList>
    </citation>
    <scope>NUCLEOTIDE SEQUENCE [LARGE SCALE GENOMIC DNA]</scope>
    <source>
        <strain evidence="4">AU18089</strain>
    </source>
</reference>
<dbReference type="CDD" id="cd07012">
    <property type="entry name" value="PBP2_Bug_TTT"/>
    <property type="match status" value="1"/>
</dbReference>
<dbReference type="AlphaFoldDB" id="A0A261QZE0"/>
<dbReference type="Proteomes" id="UP000216947">
    <property type="component" value="Unassembled WGS sequence"/>
</dbReference>
<dbReference type="InterPro" id="IPR005064">
    <property type="entry name" value="BUG"/>
</dbReference>
<protein>
    <submittedName>
        <fullName evidence="3">ABC transporter substrate-binding protein</fullName>
    </submittedName>
</protein>
<dbReference type="SUPFAM" id="SSF53850">
    <property type="entry name" value="Periplasmic binding protein-like II"/>
    <property type="match status" value="1"/>
</dbReference>
<proteinExistence type="inferred from homology"/>
<keyword evidence="4" id="KW-1185">Reference proteome</keyword>
<comment type="caution">
    <text evidence="3">The sequence shown here is derived from an EMBL/GenBank/DDBJ whole genome shotgun (WGS) entry which is preliminary data.</text>
</comment>
<dbReference type="InterPro" id="IPR042100">
    <property type="entry name" value="Bug_dom1"/>
</dbReference>
<dbReference type="Gene3D" id="3.40.190.10">
    <property type="entry name" value="Periplasmic binding protein-like II"/>
    <property type="match status" value="1"/>
</dbReference>
<dbReference type="PANTHER" id="PTHR42928:SF5">
    <property type="entry name" value="BLR1237 PROTEIN"/>
    <property type="match status" value="1"/>
</dbReference>
<evidence type="ECO:0000313" key="4">
    <source>
        <dbReference type="Proteomes" id="UP000216947"/>
    </source>
</evidence>
<feature type="chain" id="PRO_5012153154" evidence="2">
    <location>
        <begin position="22"/>
        <end position="321"/>
    </location>
</feature>
<dbReference type="Pfam" id="PF03401">
    <property type="entry name" value="TctC"/>
    <property type="match status" value="1"/>
</dbReference>
<evidence type="ECO:0000256" key="1">
    <source>
        <dbReference type="ARBA" id="ARBA00006987"/>
    </source>
</evidence>
<dbReference type="PANTHER" id="PTHR42928">
    <property type="entry name" value="TRICARBOXYLATE-BINDING PROTEIN"/>
    <property type="match status" value="1"/>
</dbReference>
<feature type="signal peptide" evidence="2">
    <location>
        <begin position="1"/>
        <end position="21"/>
    </location>
</feature>
<accession>A0A261QZE0</accession>
<evidence type="ECO:0000313" key="3">
    <source>
        <dbReference type="EMBL" id="OZI18158.1"/>
    </source>
</evidence>
<gene>
    <name evidence="3" type="ORF">CAL19_13985</name>
</gene>
<dbReference type="Gene3D" id="3.40.190.150">
    <property type="entry name" value="Bordetella uptake gene, domain 1"/>
    <property type="match status" value="1"/>
</dbReference>
<name>A0A261QZE0_9BORD</name>